<comment type="catalytic activity">
    <reaction evidence="1">
        <text>ATP + protein L-histidine = ADP + protein N-phospho-L-histidine.</text>
        <dbReference type="EC" id="2.7.13.3"/>
    </reaction>
</comment>
<keyword evidence="5" id="KW-0808">Transferase</keyword>
<dbReference type="GO" id="GO:0016020">
    <property type="term" value="C:membrane"/>
    <property type="evidence" value="ECO:0007669"/>
    <property type="project" value="UniProtKB-SubCell"/>
</dbReference>
<evidence type="ECO:0000259" key="15">
    <source>
        <dbReference type="PROSITE" id="PS50113"/>
    </source>
</evidence>
<keyword evidence="8 16" id="KW-0418">Kinase</keyword>
<dbReference type="GO" id="GO:0005524">
    <property type="term" value="F:ATP binding"/>
    <property type="evidence" value="ECO:0007669"/>
    <property type="project" value="UniProtKB-KW"/>
</dbReference>
<feature type="domain" description="PAS" evidence="14">
    <location>
        <begin position="132"/>
        <end position="177"/>
    </location>
</feature>
<dbReference type="SUPFAM" id="SSF55785">
    <property type="entry name" value="PYP-like sensor domain (PAS domain)"/>
    <property type="match status" value="1"/>
</dbReference>
<dbReference type="SMART" id="SM00091">
    <property type="entry name" value="PAS"/>
    <property type="match status" value="1"/>
</dbReference>
<dbReference type="InterPro" id="IPR036890">
    <property type="entry name" value="HATPase_C_sf"/>
</dbReference>
<evidence type="ECO:0000256" key="1">
    <source>
        <dbReference type="ARBA" id="ARBA00000085"/>
    </source>
</evidence>
<keyword evidence="17" id="KW-1185">Reference proteome</keyword>
<dbReference type="PRINTS" id="PR00344">
    <property type="entry name" value="BCTRLSENSOR"/>
</dbReference>
<evidence type="ECO:0000256" key="5">
    <source>
        <dbReference type="ARBA" id="ARBA00022679"/>
    </source>
</evidence>
<dbReference type="PROSITE" id="PS50113">
    <property type="entry name" value="PAC"/>
    <property type="match status" value="1"/>
</dbReference>
<dbReference type="InterPro" id="IPR050351">
    <property type="entry name" value="BphY/WalK/GraS-like"/>
</dbReference>
<dbReference type="GO" id="GO:0000155">
    <property type="term" value="F:phosphorelay sensor kinase activity"/>
    <property type="evidence" value="ECO:0007669"/>
    <property type="project" value="InterPro"/>
</dbReference>
<dbReference type="Gene3D" id="1.10.287.130">
    <property type="match status" value="1"/>
</dbReference>
<reference evidence="16" key="1">
    <citation type="submission" date="2022-04" db="EMBL/GenBank/DDBJ databases">
        <title>Mucilaginibacter sp. RS28 isolated from freshwater.</title>
        <authorList>
            <person name="Ko S.-R."/>
        </authorList>
    </citation>
    <scope>NUCLEOTIDE SEQUENCE</scope>
    <source>
        <strain evidence="16">RS28</strain>
    </source>
</reference>
<dbReference type="Gene3D" id="3.30.450.20">
    <property type="entry name" value="PAS domain"/>
    <property type="match status" value="2"/>
</dbReference>
<evidence type="ECO:0000256" key="11">
    <source>
        <dbReference type="ARBA" id="ARBA00023012"/>
    </source>
</evidence>
<evidence type="ECO:0000256" key="7">
    <source>
        <dbReference type="ARBA" id="ARBA00022741"/>
    </source>
</evidence>
<evidence type="ECO:0000256" key="12">
    <source>
        <dbReference type="ARBA" id="ARBA00023136"/>
    </source>
</evidence>
<keyword evidence="10" id="KW-1133">Transmembrane helix</keyword>
<dbReference type="InterPro" id="IPR013655">
    <property type="entry name" value="PAS_fold_3"/>
</dbReference>
<organism evidence="16 17">
    <name type="scientific">Mucilaginibacter straminoryzae</name>
    <dbReference type="NCBI Taxonomy" id="2932774"/>
    <lineage>
        <taxon>Bacteria</taxon>
        <taxon>Pseudomonadati</taxon>
        <taxon>Bacteroidota</taxon>
        <taxon>Sphingobacteriia</taxon>
        <taxon>Sphingobacteriales</taxon>
        <taxon>Sphingobacteriaceae</taxon>
        <taxon>Mucilaginibacter</taxon>
    </lineage>
</organism>
<evidence type="ECO:0000256" key="3">
    <source>
        <dbReference type="ARBA" id="ARBA00012438"/>
    </source>
</evidence>
<keyword evidence="4" id="KW-0597">Phosphoprotein</keyword>
<sequence length="478" mass="54546">MILESGNSPYKETQTDQFAALMQNPGLTAVFDITNGTVIKANEAFHTLMSGIESRNGAEFPNQVDFQESVAEIRRTGQTLYRYETPLVGKTGTIWFDWVAWPYQLAENETYVIVQGYNVTERVLRNREVGEHQLLLKNITDAAATGLWMIDTHADVTFVNQTWVDWTGKPPEEHLGKGWLECVVNADRENVISWFISGFNTRKQFEIDFRIKRADGRLQWVAATGKPYYTFEGKFAGYVGSCTDITLRKESEEMKNEFIGMASHELKTPITSIKAYVQLLISMYKNDTDDEFLQKSLTTVNKQINKLTRLITDLLDISKIESGRLSLNKEVFVLNELLRETIDEVQHTTTQHDIVFTEESELKVNADRDRLAQVITNFLTNAVKYSPGADRIDVHLGRVDNEVIVTVRDYGIGINEDEQYKVFNRFYRVEGRNEQTFSGFGIGLYVASEIIRRHEGRIWVSSEKKSGSAFCFALQAAN</sequence>
<dbReference type="Pfam" id="PF02518">
    <property type="entry name" value="HATPase_c"/>
    <property type="match status" value="1"/>
</dbReference>
<dbReference type="InterPro" id="IPR003661">
    <property type="entry name" value="HisK_dim/P_dom"/>
</dbReference>
<dbReference type="SMART" id="SM00387">
    <property type="entry name" value="HATPase_c"/>
    <property type="match status" value="1"/>
</dbReference>
<dbReference type="FunFam" id="3.30.565.10:FF:000006">
    <property type="entry name" value="Sensor histidine kinase WalK"/>
    <property type="match status" value="1"/>
</dbReference>
<keyword evidence="12" id="KW-0472">Membrane</keyword>
<dbReference type="GO" id="GO:0000156">
    <property type="term" value="F:phosphorelay response regulator activity"/>
    <property type="evidence" value="ECO:0007669"/>
    <property type="project" value="TreeGrafter"/>
</dbReference>
<evidence type="ECO:0000256" key="6">
    <source>
        <dbReference type="ARBA" id="ARBA00022692"/>
    </source>
</evidence>
<keyword evidence="7" id="KW-0547">Nucleotide-binding</keyword>
<dbReference type="SUPFAM" id="SSF47384">
    <property type="entry name" value="Homodimeric domain of signal transducing histidine kinase"/>
    <property type="match status" value="1"/>
</dbReference>
<evidence type="ECO:0000256" key="2">
    <source>
        <dbReference type="ARBA" id="ARBA00004141"/>
    </source>
</evidence>
<feature type="domain" description="Histidine kinase" evidence="13">
    <location>
        <begin position="261"/>
        <end position="478"/>
    </location>
</feature>
<keyword evidence="6" id="KW-0812">Transmembrane</keyword>
<dbReference type="Proteomes" id="UP001139450">
    <property type="component" value="Unassembled WGS sequence"/>
</dbReference>
<dbReference type="NCBIfam" id="TIGR00229">
    <property type="entry name" value="sensory_box"/>
    <property type="match status" value="1"/>
</dbReference>
<name>A0A9X1X2K3_9SPHI</name>
<gene>
    <name evidence="16" type="ORF">MUY27_05560</name>
</gene>
<dbReference type="CDD" id="cd00082">
    <property type="entry name" value="HisKA"/>
    <property type="match status" value="1"/>
</dbReference>
<dbReference type="EC" id="2.7.13.3" evidence="3"/>
<dbReference type="InterPro" id="IPR000014">
    <property type="entry name" value="PAS"/>
</dbReference>
<dbReference type="EMBL" id="JALJEJ010000002">
    <property type="protein sequence ID" value="MCJ8209165.1"/>
    <property type="molecule type" value="Genomic_DNA"/>
</dbReference>
<dbReference type="PROSITE" id="PS50109">
    <property type="entry name" value="HIS_KIN"/>
    <property type="match status" value="1"/>
</dbReference>
<dbReference type="PANTHER" id="PTHR42878">
    <property type="entry name" value="TWO-COMPONENT HISTIDINE KINASE"/>
    <property type="match status" value="1"/>
</dbReference>
<proteinExistence type="predicted"/>
<dbReference type="SMART" id="SM00388">
    <property type="entry name" value="HisKA"/>
    <property type="match status" value="1"/>
</dbReference>
<accession>A0A9X1X2K3</accession>
<dbReference type="PROSITE" id="PS50112">
    <property type="entry name" value="PAS"/>
    <property type="match status" value="1"/>
</dbReference>
<dbReference type="InterPro" id="IPR001610">
    <property type="entry name" value="PAC"/>
</dbReference>
<evidence type="ECO:0000259" key="14">
    <source>
        <dbReference type="PROSITE" id="PS50112"/>
    </source>
</evidence>
<dbReference type="PANTHER" id="PTHR42878:SF7">
    <property type="entry name" value="SENSOR HISTIDINE KINASE GLRK"/>
    <property type="match status" value="1"/>
</dbReference>
<evidence type="ECO:0000259" key="13">
    <source>
        <dbReference type="PROSITE" id="PS50109"/>
    </source>
</evidence>
<dbReference type="GO" id="GO:0030295">
    <property type="term" value="F:protein kinase activator activity"/>
    <property type="evidence" value="ECO:0007669"/>
    <property type="project" value="TreeGrafter"/>
</dbReference>
<comment type="caution">
    <text evidence="16">The sequence shown here is derived from an EMBL/GenBank/DDBJ whole genome shotgun (WGS) entry which is preliminary data.</text>
</comment>
<dbReference type="InterPro" id="IPR000700">
    <property type="entry name" value="PAS-assoc_C"/>
</dbReference>
<dbReference type="RefSeq" id="WP_245128995.1">
    <property type="nucleotide sequence ID" value="NZ_JALJEJ010000002.1"/>
</dbReference>
<dbReference type="FunFam" id="1.10.287.130:FF:000001">
    <property type="entry name" value="Two-component sensor histidine kinase"/>
    <property type="match status" value="1"/>
</dbReference>
<comment type="subcellular location">
    <subcellularLocation>
        <location evidence="2">Membrane</location>
        <topology evidence="2">Multi-pass membrane protein</topology>
    </subcellularLocation>
</comment>
<dbReference type="Pfam" id="PF00512">
    <property type="entry name" value="HisKA"/>
    <property type="match status" value="1"/>
</dbReference>
<keyword evidence="11" id="KW-0902">Two-component regulatory system</keyword>
<dbReference type="Gene3D" id="3.30.565.10">
    <property type="entry name" value="Histidine kinase-like ATPase, C-terminal domain"/>
    <property type="match status" value="1"/>
</dbReference>
<evidence type="ECO:0000256" key="4">
    <source>
        <dbReference type="ARBA" id="ARBA00022553"/>
    </source>
</evidence>
<dbReference type="AlphaFoldDB" id="A0A9X1X2K3"/>
<dbReference type="InterPro" id="IPR035965">
    <property type="entry name" value="PAS-like_dom_sf"/>
</dbReference>
<dbReference type="Pfam" id="PF08447">
    <property type="entry name" value="PAS_3"/>
    <property type="match status" value="1"/>
</dbReference>
<evidence type="ECO:0000256" key="9">
    <source>
        <dbReference type="ARBA" id="ARBA00022840"/>
    </source>
</evidence>
<dbReference type="InterPro" id="IPR005467">
    <property type="entry name" value="His_kinase_dom"/>
</dbReference>
<dbReference type="SMART" id="SM00086">
    <property type="entry name" value="PAC"/>
    <property type="match status" value="2"/>
</dbReference>
<dbReference type="CDD" id="cd00130">
    <property type="entry name" value="PAS"/>
    <property type="match status" value="1"/>
</dbReference>
<evidence type="ECO:0000256" key="8">
    <source>
        <dbReference type="ARBA" id="ARBA00022777"/>
    </source>
</evidence>
<evidence type="ECO:0000256" key="10">
    <source>
        <dbReference type="ARBA" id="ARBA00022989"/>
    </source>
</evidence>
<protein>
    <recommendedName>
        <fullName evidence="3">histidine kinase</fullName>
        <ecNumber evidence="3">2.7.13.3</ecNumber>
    </recommendedName>
</protein>
<evidence type="ECO:0000313" key="17">
    <source>
        <dbReference type="Proteomes" id="UP001139450"/>
    </source>
</evidence>
<evidence type="ECO:0000313" key="16">
    <source>
        <dbReference type="EMBL" id="MCJ8209165.1"/>
    </source>
</evidence>
<keyword evidence="9" id="KW-0067">ATP-binding</keyword>
<dbReference type="SUPFAM" id="SSF55874">
    <property type="entry name" value="ATPase domain of HSP90 chaperone/DNA topoisomerase II/histidine kinase"/>
    <property type="match status" value="1"/>
</dbReference>
<dbReference type="InterPro" id="IPR036097">
    <property type="entry name" value="HisK_dim/P_sf"/>
</dbReference>
<dbReference type="InterPro" id="IPR003594">
    <property type="entry name" value="HATPase_dom"/>
</dbReference>
<feature type="domain" description="PAC" evidence="15">
    <location>
        <begin position="205"/>
        <end position="257"/>
    </location>
</feature>
<dbReference type="InterPro" id="IPR004358">
    <property type="entry name" value="Sig_transdc_His_kin-like_C"/>
</dbReference>
<dbReference type="GO" id="GO:0007234">
    <property type="term" value="P:osmosensory signaling via phosphorelay pathway"/>
    <property type="evidence" value="ECO:0007669"/>
    <property type="project" value="TreeGrafter"/>
</dbReference>